<evidence type="ECO:0008006" key="4">
    <source>
        <dbReference type="Google" id="ProtNLM"/>
    </source>
</evidence>
<dbReference type="STRING" id="658429.L8FPW8"/>
<keyword evidence="1" id="KW-0472">Membrane</keyword>
<keyword evidence="1" id="KW-0812">Transmembrane</keyword>
<evidence type="ECO:0000313" key="2">
    <source>
        <dbReference type="EMBL" id="ELR02957.1"/>
    </source>
</evidence>
<dbReference type="Proteomes" id="UP000011064">
    <property type="component" value="Unassembled WGS sequence"/>
</dbReference>
<protein>
    <recommendedName>
        <fullName evidence="4">Mid2 domain-containing protein</fullName>
    </recommendedName>
</protein>
<proteinExistence type="predicted"/>
<dbReference type="HOGENOM" id="CLU_025283_0_0_1"/>
<evidence type="ECO:0000313" key="3">
    <source>
        <dbReference type="Proteomes" id="UP000011064"/>
    </source>
</evidence>
<dbReference type="InParanoid" id="L8FPW8"/>
<gene>
    <name evidence="2" type="ORF">GMDG_05816</name>
</gene>
<keyword evidence="1" id="KW-1133">Transmembrane helix</keyword>
<organism evidence="2 3">
    <name type="scientific">Pseudogymnoascus destructans (strain ATCC MYA-4855 / 20631-21)</name>
    <name type="common">Bat white-nose syndrome fungus</name>
    <name type="synonym">Geomyces destructans</name>
    <dbReference type="NCBI Taxonomy" id="658429"/>
    <lineage>
        <taxon>Eukaryota</taxon>
        <taxon>Fungi</taxon>
        <taxon>Dikarya</taxon>
        <taxon>Ascomycota</taxon>
        <taxon>Pezizomycotina</taxon>
        <taxon>Leotiomycetes</taxon>
        <taxon>Thelebolales</taxon>
        <taxon>Thelebolaceae</taxon>
        <taxon>Pseudogymnoascus</taxon>
    </lineage>
</organism>
<name>L8FPW8_PSED2</name>
<dbReference type="VEuPathDB" id="FungiDB:GMDG_05816"/>
<feature type="transmembrane region" description="Helical" evidence="1">
    <location>
        <begin position="401"/>
        <end position="421"/>
    </location>
</feature>
<dbReference type="OrthoDB" id="4733706at2759"/>
<dbReference type="AlphaFoldDB" id="L8FPW8"/>
<keyword evidence="3" id="KW-1185">Reference proteome</keyword>
<reference evidence="3" key="1">
    <citation type="submission" date="2010-09" db="EMBL/GenBank/DDBJ databases">
        <title>The genome sequence of Geomyces destructans 20631-21.</title>
        <authorList>
            <consortium name="The Broad Institute Genome Sequencing Platform"/>
            <person name="Cuomo C.A."/>
            <person name="Blehert D.S."/>
            <person name="Lorch J.M."/>
            <person name="Young S.K."/>
            <person name="Zeng Q."/>
            <person name="Gargeya S."/>
            <person name="Fitzgerald M."/>
            <person name="Haas B."/>
            <person name="Abouelleil A."/>
            <person name="Alvarado L."/>
            <person name="Arachchi H.M."/>
            <person name="Berlin A."/>
            <person name="Brown A."/>
            <person name="Chapman S.B."/>
            <person name="Chen Z."/>
            <person name="Dunbar C."/>
            <person name="Freedman E."/>
            <person name="Gearin G."/>
            <person name="Gellesch M."/>
            <person name="Goldberg J."/>
            <person name="Griggs A."/>
            <person name="Gujja S."/>
            <person name="Heiman D."/>
            <person name="Howarth C."/>
            <person name="Larson L."/>
            <person name="Lui A."/>
            <person name="MacDonald P.J.P."/>
            <person name="Montmayeur A."/>
            <person name="Murphy C."/>
            <person name="Neiman D."/>
            <person name="Pearson M."/>
            <person name="Priest M."/>
            <person name="Roberts A."/>
            <person name="Saif S."/>
            <person name="Shea T."/>
            <person name="Shenoy N."/>
            <person name="Sisk P."/>
            <person name="Stolte C."/>
            <person name="Sykes S."/>
            <person name="Wortman J."/>
            <person name="Nusbaum C."/>
            <person name="Birren B."/>
        </authorList>
    </citation>
    <scope>NUCLEOTIDE SEQUENCE [LARGE SCALE GENOMIC DNA]</scope>
    <source>
        <strain evidence="3">ATCC MYA-4855 / 20631-21</strain>
    </source>
</reference>
<sequence length="422" mass="43920">MASAQFTIAGGFNFSEAVGNVTSEIGAEIANVTETVIDDIKDYAGNFTESVISGNFDGVEFPPFDVDFDVELPKLPECNLKFQFDGLELYMEIDTILSGSATYTLNLYTSQTPLGFAVGKDLLTPRRYQQRLPHQAIDIHMFDHDVSSITFNGGKFEFLPVTLAGANTVLIAVLRLGIRSGLELSTPTSFVGGIPVKFIVTNVTAAPDRDDCPLQVVEEYSMLVGANAGASLAVGEHSWGPGPSTQVPIWYTTLVDICAGTKTAVAPVVTSTAVVRRDEGMTTTTTVVTQIATVCLSTGLVNCPASLQSAVKNVVTSTLIAAVPVGTAEAAFPTTTGDTVVRTKAFGAGAKEMGATTGSPVSYVPTISSITTSKPTSSGSISTGTDSSILKGKTRGVSNKVIIGVSVGVGVPVLILIIAGCL</sequence>
<accession>L8FPW8</accession>
<dbReference type="EMBL" id="GL573298">
    <property type="protein sequence ID" value="ELR02957.1"/>
    <property type="molecule type" value="Genomic_DNA"/>
</dbReference>
<evidence type="ECO:0000256" key="1">
    <source>
        <dbReference type="SAM" id="Phobius"/>
    </source>
</evidence>